<comment type="caution">
    <text evidence="1">The sequence shown here is derived from an EMBL/GenBank/DDBJ whole genome shotgun (WGS) entry which is preliminary data.</text>
</comment>
<gene>
    <name evidence="1" type="ORF">EGW08_019357</name>
</gene>
<organism evidence="1 2">
    <name type="scientific">Elysia chlorotica</name>
    <name type="common">Eastern emerald elysia</name>
    <name type="synonym">Sea slug</name>
    <dbReference type="NCBI Taxonomy" id="188477"/>
    <lineage>
        <taxon>Eukaryota</taxon>
        <taxon>Metazoa</taxon>
        <taxon>Spiralia</taxon>
        <taxon>Lophotrochozoa</taxon>
        <taxon>Mollusca</taxon>
        <taxon>Gastropoda</taxon>
        <taxon>Heterobranchia</taxon>
        <taxon>Euthyneura</taxon>
        <taxon>Panpulmonata</taxon>
        <taxon>Sacoglossa</taxon>
        <taxon>Placobranchoidea</taxon>
        <taxon>Plakobranchidae</taxon>
        <taxon>Elysia</taxon>
    </lineage>
</organism>
<reference evidence="1 2" key="1">
    <citation type="submission" date="2019-01" db="EMBL/GenBank/DDBJ databases">
        <title>A draft genome assembly of the solar-powered sea slug Elysia chlorotica.</title>
        <authorList>
            <person name="Cai H."/>
            <person name="Li Q."/>
            <person name="Fang X."/>
            <person name="Li J."/>
            <person name="Curtis N.E."/>
            <person name="Altenburger A."/>
            <person name="Shibata T."/>
            <person name="Feng M."/>
            <person name="Maeda T."/>
            <person name="Schwartz J.A."/>
            <person name="Shigenobu S."/>
            <person name="Lundholm N."/>
            <person name="Nishiyama T."/>
            <person name="Yang H."/>
            <person name="Hasebe M."/>
            <person name="Li S."/>
            <person name="Pierce S.K."/>
            <person name="Wang J."/>
        </authorList>
    </citation>
    <scope>NUCLEOTIDE SEQUENCE [LARGE SCALE GENOMIC DNA]</scope>
    <source>
        <strain evidence="1">EC2010</strain>
        <tissue evidence="1">Whole organism of an adult</tissue>
    </source>
</reference>
<dbReference type="OrthoDB" id="4525710at2759"/>
<keyword evidence="2" id="KW-1185">Reference proteome</keyword>
<proteinExistence type="predicted"/>
<evidence type="ECO:0000313" key="2">
    <source>
        <dbReference type="Proteomes" id="UP000271974"/>
    </source>
</evidence>
<accession>A0A3S1B057</accession>
<dbReference type="AlphaFoldDB" id="A0A3S1B057"/>
<sequence>MESVSLMIRVNISSKSFFFNTFSWIALLLMVDRLANPFSRDAILYSMVPSLSSNRFNSSNEVLLQSCASLSMADRLEPASPFSRDAILAPNRSSFIIIKEVLREPCAVGILRPCFCTRP</sequence>
<name>A0A3S1B057_ELYCH</name>
<feature type="non-terminal residue" evidence="1">
    <location>
        <position position="119"/>
    </location>
</feature>
<protein>
    <submittedName>
        <fullName evidence="1">Uncharacterized protein</fullName>
    </submittedName>
</protein>
<dbReference type="Proteomes" id="UP000271974">
    <property type="component" value="Unassembled WGS sequence"/>
</dbReference>
<dbReference type="EMBL" id="RQTK01001005">
    <property type="protein sequence ID" value="RUS72883.1"/>
    <property type="molecule type" value="Genomic_DNA"/>
</dbReference>
<evidence type="ECO:0000313" key="1">
    <source>
        <dbReference type="EMBL" id="RUS72883.1"/>
    </source>
</evidence>